<dbReference type="PROSITE" id="PS52015">
    <property type="entry name" value="TONB_CTD"/>
    <property type="match status" value="1"/>
</dbReference>
<evidence type="ECO:0000256" key="9">
    <source>
        <dbReference type="ARBA" id="ARBA00023136"/>
    </source>
</evidence>
<dbReference type="SUPFAM" id="SSF74653">
    <property type="entry name" value="TolA/TonB C-terminal domain"/>
    <property type="match status" value="1"/>
</dbReference>
<evidence type="ECO:0000256" key="1">
    <source>
        <dbReference type="ARBA" id="ARBA00004383"/>
    </source>
</evidence>
<feature type="chain" id="PRO_5046255487" description="Protein TonB" evidence="12">
    <location>
        <begin position="23"/>
        <end position="373"/>
    </location>
</feature>
<evidence type="ECO:0000256" key="8">
    <source>
        <dbReference type="ARBA" id="ARBA00022989"/>
    </source>
</evidence>
<dbReference type="Pfam" id="PF03544">
    <property type="entry name" value="TonB_C"/>
    <property type="match status" value="1"/>
</dbReference>
<keyword evidence="6" id="KW-0812">Transmembrane</keyword>
<evidence type="ECO:0000256" key="12">
    <source>
        <dbReference type="SAM" id="SignalP"/>
    </source>
</evidence>
<comment type="similarity">
    <text evidence="2 10">Belongs to the TonB family.</text>
</comment>
<feature type="signal peptide" evidence="12">
    <location>
        <begin position="1"/>
        <end position="22"/>
    </location>
</feature>
<sequence length="373" mass="39411">MSFARFLAAGAILSLVLHGTGAAFFAKDPNEISIAASEGGGVSVIGSIEDLVAGAQVDAVADPQPVEDVKPDVEPIEEVQVDTAKPEVRSGTPVRPVEVQPSPAVAEAVPDTPASEPAPSVPMVASVTSLEPVKAPATTPEVATASETLQGSVTPEPVKPPVEPVEPAPEQKPVEIARVEPAAPVETVQPVDLQTEVQQPVADPLAEVTQTPNRKPKPPVRNAEAPKTEEREKARKVVKAQRKGVETSARKGGERVTSQNAKSNTNGRANARTNDGGTRATSNYQGKVVAKLRRAKRYPREAKRQRLEGTVSVGFTISSNGAVSGIRVTRSSGHPVLDQAALDMVRRASPMPKFPGDIRVARMNMQVPVRFDH</sequence>
<proteinExistence type="inferred from homology"/>
<evidence type="ECO:0000256" key="4">
    <source>
        <dbReference type="ARBA" id="ARBA00022475"/>
    </source>
</evidence>
<evidence type="ECO:0000313" key="15">
    <source>
        <dbReference type="Proteomes" id="UP000188174"/>
    </source>
</evidence>
<feature type="compositionally biased region" description="Basic and acidic residues" evidence="11">
    <location>
        <begin position="243"/>
        <end position="254"/>
    </location>
</feature>
<evidence type="ECO:0000256" key="5">
    <source>
        <dbReference type="ARBA" id="ARBA00022519"/>
    </source>
</evidence>
<feature type="compositionally biased region" description="Pro residues" evidence="11">
    <location>
        <begin position="157"/>
        <end position="167"/>
    </location>
</feature>
<evidence type="ECO:0000256" key="11">
    <source>
        <dbReference type="SAM" id="MobiDB-lite"/>
    </source>
</evidence>
<evidence type="ECO:0000313" key="14">
    <source>
        <dbReference type="EMBL" id="AQQ03585.1"/>
    </source>
</evidence>
<dbReference type="Proteomes" id="UP000188174">
    <property type="component" value="Chromosome"/>
</dbReference>
<feature type="region of interest" description="Disordered" evidence="11">
    <location>
        <begin position="195"/>
        <end position="281"/>
    </location>
</feature>
<comment type="subcellular location">
    <subcellularLocation>
        <location evidence="1 10">Cell inner membrane</location>
        <topology evidence="1 10">Single-pass membrane protein</topology>
        <orientation evidence="1 10">Periplasmic side</orientation>
    </subcellularLocation>
</comment>
<keyword evidence="5 10" id="KW-0997">Cell inner membrane</keyword>
<dbReference type="InterPro" id="IPR006260">
    <property type="entry name" value="TonB/TolA_C"/>
</dbReference>
<dbReference type="PRINTS" id="PR01374">
    <property type="entry name" value="TONBPROTEIN"/>
</dbReference>
<keyword evidence="9" id="KW-0472">Membrane</keyword>
<dbReference type="InterPro" id="IPR051045">
    <property type="entry name" value="TonB-dependent_transducer"/>
</dbReference>
<evidence type="ECO:0000256" key="2">
    <source>
        <dbReference type="ARBA" id="ARBA00006555"/>
    </source>
</evidence>
<evidence type="ECO:0000256" key="3">
    <source>
        <dbReference type="ARBA" id="ARBA00022448"/>
    </source>
</evidence>
<dbReference type="Gene3D" id="3.30.1150.10">
    <property type="match status" value="1"/>
</dbReference>
<dbReference type="PANTHER" id="PTHR33446">
    <property type="entry name" value="PROTEIN TONB-RELATED"/>
    <property type="match status" value="1"/>
</dbReference>
<feature type="region of interest" description="Disordered" evidence="11">
    <location>
        <begin position="80"/>
        <end position="171"/>
    </location>
</feature>
<keyword evidence="4 10" id="KW-1003">Cell membrane</keyword>
<evidence type="ECO:0000256" key="10">
    <source>
        <dbReference type="RuleBase" id="RU362123"/>
    </source>
</evidence>
<accession>A0ABM6HZR0</accession>
<reference evidence="14 15" key="1">
    <citation type="submission" date="2017-02" db="EMBL/GenBank/DDBJ databases">
        <authorList>
            <person name="Jeong S."/>
        </authorList>
    </citation>
    <scope>NUCLEOTIDE SEQUENCE [LARGE SCALE GENOMIC DNA]</scope>
    <source>
        <strain evidence="14 15">RMAR6-6</strain>
    </source>
</reference>
<comment type="function">
    <text evidence="10">Interacts with outer membrane receptor proteins that carry out high-affinity binding and energy dependent uptake into the periplasmic space of specific substrates. It could act to transduce energy from the cytoplasmic membrane to specific energy-requiring processes in the outer membrane, resulting in the release into the periplasm of ligands bound by these outer membrane proteins.</text>
</comment>
<evidence type="ECO:0000256" key="7">
    <source>
        <dbReference type="ARBA" id="ARBA00022927"/>
    </source>
</evidence>
<keyword evidence="7 10" id="KW-0653">Protein transport</keyword>
<keyword evidence="12" id="KW-0732">Signal</keyword>
<keyword evidence="8" id="KW-1133">Transmembrane helix</keyword>
<feature type="compositionally biased region" description="Basic and acidic residues" evidence="11">
    <location>
        <begin position="224"/>
        <end position="235"/>
    </location>
</feature>
<keyword evidence="10" id="KW-0735">Signal-anchor</keyword>
<dbReference type="NCBIfam" id="TIGR01352">
    <property type="entry name" value="tonB_Cterm"/>
    <property type="match status" value="1"/>
</dbReference>
<dbReference type="InterPro" id="IPR003538">
    <property type="entry name" value="TonB"/>
</dbReference>
<protein>
    <recommendedName>
        <fullName evidence="10">Protein TonB</fullName>
    </recommendedName>
</protein>
<dbReference type="RefSeq" id="WP_077290911.1">
    <property type="nucleotide sequence ID" value="NZ_CP019630.1"/>
</dbReference>
<organism evidence="14 15">
    <name type="scientific">Roseibium algicola</name>
    <dbReference type="NCBI Taxonomy" id="2857014"/>
    <lineage>
        <taxon>Bacteria</taxon>
        <taxon>Pseudomonadati</taxon>
        <taxon>Pseudomonadota</taxon>
        <taxon>Alphaproteobacteria</taxon>
        <taxon>Hyphomicrobiales</taxon>
        <taxon>Stappiaceae</taxon>
        <taxon>Roseibium</taxon>
    </lineage>
</organism>
<feature type="compositionally biased region" description="Polar residues" evidence="11">
    <location>
        <begin position="256"/>
        <end position="281"/>
    </location>
</feature>
<evidence type="ECO:0000256" key="6">
    <source>
        <dbReference type="ARBA" id="ARBA00022692"/>
    </source>
</evidence>
<dbReference type="InterPro" id="IPR037682">
    <property type="entry name" value="TonB_C"/>
</dbReference>
<keyword evidence="3 10" id="KW-0813">Transport</keyword>
<name>A0ABM6HZR0_9HYPH</name>
<feature type="domain" description="TonB C-terminal" evidence="13">
    <location>
        <begin position="283"/>
        <end position="373"/>
    </location>
</feature>
<evidence type="ECO:0000259" key="13">
    <source>
        <dbReference type="PROSITE" id="PS52015"/>
    </source>
</evidence>
<dbReference type="EMBL" id="CP019630">
    <property type="protein sequence ID" value="AQQ03585.1"/>
    <property type="molecule type" value="Genomic_DNA"/>
</dbReference>
<gene>
    <name evidence="14" type="ORF">B0E33_08260</name>
</gene>
<keyword evidence="15" id="KW-1185">Reference proteome</keyword>